<dbReference type="InterPro" id="IPR000073">
    <property type="entry name" value="AB_hydrolase_1"/>
</dbReference>
<comment type="caution">
    <text evidence="3">The sequence shown here is derived from an EMBL/GenBank/DDBJ whole genome shotgun (WGS) entry which is preliminary data.</text>
</comment>
<keyword evidence="3" id="KW-0378">Hydrolase</keyword>
<proteinExistence type="predicted"/>
<accession>A0A6L5G7G7</accession>
<dbReference type="SUPFAM" id="SSF53474">
    <property type="entry name" value="alpha/beta-Hydrolases"/>
    <property type="match status" value="1"/>
</dbReference>
<dbReference type="AlphaFoldDB" id="A0A6L5G7G7"/>
<reference evidence="3 4" key="1">
    <citation type="submission" date="2019-10" db="EMBL/GenBank/DDBJ databases">
        <title>Glycomyces albidus sp. nov., a novel actinomycete isolated from rhizosphere soil of wheat (Triticum aestivum L.).</title>
        <authorList>
            <person name="Qian L."/>
        </authorList>
    </citation>
    <scope>NUCLEOTIDE SEQUENCE [LARGE SCALE GENOMIC DNA]</scope>
    <source>
        <strain evidence="3 4">NEAU-7082</strain>
    </source>
</reference>
<dbReference type="InterPro" id="IPR050471">
    <property type="entry name" value="AB_hydrolase"/>
</dbReference>
<gene>
    <name evidence="3" type="ORF">GFD30_08460</name>
</gene>
<dbReference type="PANTHER" id="PTHR43433:SF10">
    <property type="entry name" value="AB HYDROLASE-1 DOMAIN-CONTAINING PROTEIN"/>
    <property type="match status" value="1"/>
</dbReference>
<dbReference type="PRINTS" id="PR00111">
    <property type="entry name" value="ABHYDROLASE"/>
</dbReference>
<feature type="domain" description="AB hydrolase-1" evidence="2">
    <location>
        <begin position="56"/>
        <end position="279"/>
    </location>
</feature>
<organism evidence="3 4">
    <name type="scientific">Glycomyces albidus</name>
    <dbReference type="NCBI Taxonomy" id="2656774"/>
    <lineage>
        <taxon>Bacteria</taxon>
        <taxon>Bacillati</taxon>
        <taxon>Actinomycetota</taxon>
        <taxon>Actinomycetes</taxon>
        <taxon>Glycomycetales</taxon>
        <taxon>Glycomycetaceae</taxon>
        <taxon>Glycomyces</taxon>
    </lineage>
</organism>
<dbReference type="GO" id="GO:0016787">
    <property type="term" value="F:hydrolase activity"/>
    <property type="evidence" value="ECO:0007669"/>
    <property type="project" value="UniProtKB-KW"/>
</dbReference>
<evidence type="ECO:0000256" key="1">
    <source>
        <dbReference type="SAM" id="MobiDB-lite"/>
    </source>
</evidence>
<sequence length="293" mass="31591">MGDPLRPAAPHRFRRHLAPRVPRGPAHRPRRDAAQPGPGADVIPHHTVDGPEGAAAVLCSNALGTTLDMWAPQVDALSEAFRVIRYDTRGHGRTPATGGVLGIGDLAEDLTDLLDHLDVPRAHLLGISLGGVTALEFAARHPERTGRIALLSTAAAIATPAFWADRVRIVRTGGMAALAGQGTRRWFTERFHREHPDLVRRFRRDLTACDPLGYTACCRVLGQTDLGDRLTAVRAPALVLCGTEDEITTEAAARALHAGLPDSRLEAVEGARHLVSVEAAAVVNRWLLDHFRS</sequence>
<feature type="region of interest" description="Disordered" evidence="1">
    <location>
        <begin position="1"/>
        <end position="46"/>
    </location>
</feature>
<dbReference type="Pfam" id="PF00561">
    <property type="entry name" value="Abhydrolase_1"/>
    <property type="match status" value="1"/>
</dbReference>
<dbReference type="InterPro" id="IPR029058">
    <property type="entry name" value="AB_hydrolase_fold"/>
</dbReference>
<protein>
    <submittedName>
        <fullName evidence="3">Alpha/beta fold hydrolase</fullName>
    </submittedName>
</protein>
<evidence type="ECO:0000259" key="2">
    <source>
        <dbReference type="Pfam" id="PF00561"/>
    </source>
</evidence>
<evidence type="ECO:0000313" key="3">
    <source>
        <dbReference type="EMBL" id="MQM25600.1"/>
    </source>
</evidence>
<dbReference type="Proteomes" id="UP000477750">
    <property type="component" value="Unassembled WGS sequence"/>
</dbReference>
<name>A0A6L5G7G7_9ACTN</name>
<dbReference type="Gene3D" id="3.40.50.1820">
    <property type="entry name" value="alpha/beta hydrolase"/>
    <property type="match status" value="1"/>
</dbReference>
<evidence type="ECO:0000313" key="4">
    <source>
        <dbReference type="Proteomes" id="UP000477750"/>
    </source>
</evidence>
<dbReference type="EMBL" id="WIAO01000007">
    <property type="protein sequence ID" value="MQM25600.1"/>
    <property type="molecule type" value="Genomic_DNA"/>
</dbReference>
<keyword evidence="4" id="KW-1185">Reference proteome</keyword>
<dbReference type="PANTHER" id="PTHR43433">
    <property type="entry name" value="HYDROLASE, ALPHA/BETA FOLD FAMILY PROTEIN"/>
    <property type="match status" value="1"/>
</dbReference>
<feature type="compositionally biased region" description="Basic residues" evidence="1">
    <location>
        <begin position="9"/>
        <end position="18"/>
    </location>
</feature>